<gene>
    <name evidence="2" type="ORF">DOTSEDRAFT_69490</name>
</gene>
<proteinExistence type="predicted"/>
<reference evidence="2 3" key="2">
    <citation type="journal article" date="2012" name="PLoS Pathog.">
        <title>Diverse lifestyles and strategies of plant pathogenesis encoded in the genomes of eighteen Dothideomycetes fungi.</title>
        <authorList>
            <person name="Ohm R.A."/>
            <person name="Feau N."/>
            <person name="Henrissat B."/>
            <person name="Schoch C.L."/>
            <person name="Horwitz B.A."/>
            <person name="Barry K.W."/>
            <person name="Condon B.J."/>
            <person name="Copeland A.C."/>
            <person name="Dhillon B."/>
            <person name="Glaser F."/>
            <person name="Hesse C.N."/>
            <person name="Kosti I."/>
            <person name="LaButti K."/>
            <person name="Lindquist E.A."/>
            <person name="Lucas S."/>
            <person name="Salamov A.A."/>
            <person name="Bradshaw R.E."/>
            <person name="Ciuffetti L."/>
            <person name="Hamelin R.C."/>
            <person name="Kema G.H.J."/>
            <person name="Lawrence C."/>
            <person name="Scott J.A."/>
            <person name="Spatafora J.W."/>
            <person name="Turgeon B.G."/>
            <person name="de Wit P.J.G.M."/>
            <person name="Zhong S."/>
            <person name="Goodwin S.B."/>
            <person name="Grigoriev I.V."/>
        </authorList>
    </citation>
    <scope>NUCLEOTIDE SEQUENCE [LARGE SCALE GENOMIC DNA]</scope>
    <source>
        <strain evidence="3">NZE10 / CBS 128990</strain>
    </source>
</reference>
<dbReference type="AlphaFoldDB" id="N1PYS2"/>
<evidence type="ECO:0000313" key="3">
    <source>
        <dbReference type="Proteomes" id="UP000016933"/>
    </source>
</evidence>
<dbReference type="Proteomes" id="UP000016933">
    <property type="component" value="Unassembled WGS sequence"/>
</dbReference>
<evidence type="ECO:0000313" key="2">
    <source>
        <dbReference type="EMBL" id="EME47555.1"/>
    </source>
</evidence>
<organism evidence="2 3">
    <name type="scientific">Dothistroma septosporum (strain NZE10 / CBS 128990)</name>
    <name type="common">Red band needle blight fungus</name>
    <name type="synonym">Mycosphaerella pini</name>
    <dbReference type="NCBI Taxonomy" id="675120"/>
    <lineage>
        <taxon>Eukaryota</taxon>
        <taxon>Fungi</taxon>
        <taxon>Dikarya</taxon>
        <taxon>Ascomycota</taxon>
        <taxon>Pezizomycotina</taxon>
        <taxon>Dothideomycetes</taxon>
        <taxon>Dothideomycetidae</taxon>
        <taxon>Mycosphaerellales</taxon>
        <taxon>Mycosphaerellaceae</taxon>
        <taxon>Dothistroma</taxon>
    </lineage>
</organism>
<dbReference type="HOGENOM" id="CLU_2440824_0_0_1"/>
<sequence>MAMSKHRADRRWFLRSAAWKTWLADFQFAARFAGGSLLEARSTSVSSLLESKYVLVDYIVPNLQASTTQQPLPASSPLFHALFDPHPDTS</sequence>
<dbReference type="EMBL" id="KB446536">
    <property type="protein sequence ID" value="EME47555.1"/>
    <property type="molecule type" value="Genomic_DNA"/>
</dbReference>
<reference evidence="3" key="1">
    <citation type="journal article" date="2012" name="PLoS Genet.">
        <title>The genomes of the fungal plant pathogens Cladosporium fulvum and Dothistroma septosporum reveal adaptation to different hosts and lifestyles but also signatures of common ancestry.</title>
        <authorList>
            <person name="de Wit P.J.G.M."/>
            <person name="van der Burgt A."/>
            <person name="Oekmen B."/>
            <person name="Stergiopoulos I."/>
            <person name="Abd-Elsalam K.A."/>
            <person name="Aerts A.L."/>
            <person name="Bahkali A.H."/>
            <person name="Beenen H.G."/>
            <person name="Chettri P."/>
            <person name="Cox M.P."/>
            <person name="Datema E."/>
            <person name="de Vries R.P."/>
            <person name="Dhillon B."/>
            <person name="Ganley A.R."/>
            <person name="Griffiths S.A."/>
            <person name="Guo Y."/>
            <person name="Hamelin R.C."/>
            <person name="Henrissat B."/>
            <person name="Kabir M.S."/>
            <person name="Jashni M.K."/>
            <person name="Kema G."/>
            <person name="Klaubauf S."/>
            <person name="Lapidus A."/>
            <person name="Levasseur A."/>
            <person name="Lindquist E."/>
            <person name="Mehrabi R."/>
            <person name="Ohm R.A."/>
            <person name="Owen T.J."/>
            <person name="Salamov A."/>
            <person name="Schwelm A."/>
            <person name="Schijlen E."/>
            <person name="Sun H."/>
            <person name="van den Burg H.A."/>
            <person name="van Ham R.C.H.J."/>
            <person name="Zhang S."/>
            <person name="Goodwin S.B."/>
            <person name="Grigoriev I.V."/>
            <person name="Collemare J."/>
            <person name="Bradshaw R.E."/>
        </authorList>
    </citation>
    <scope>NUCLEOTIDE SEQUENCE [LARGE SCALE GENOMIC DNA]</scope>
    <source>
        <strain evidence="3">NZE10 / CBS 128990</strain>
    </source>
</reference>
<protein>
    <submittedName>
        <fullName evidence="2">Uncharacterized protein</fullName>
    </submittedName>
</protein>
<keyword evidence="3" id="KW-1185">Reference proteome</keyword>
<accession>N1PYS2</accession>
<evidence type="ECO:0000256" key="1">
    <source>
        <dbReference type="SAM" id="MobiDB-lite"/>
    </source>
</evidence>
<name>N1PYS2_DOTSN</name>
<feature type="region of interest" description="Disordered" evidence="1">
    <location>
        <begin position="68"/>
        <end position="90"/>
    </location>
</feature>